<organism evidence="2 3">
    <name type="scientific">Tanacetum coccineum</name>
    <dbReference type="NCBI Taxonomy" id="301880"/>
    <lineage>
        <taxon>Eukaryota</taxon>
        <taxon>Viridiplantae</taxon>
        <taxon>Streptophyta</taxon>
        <taxon>Embryophyta</taxon>
        <taxon>Tracheophyta</taxon>
        <taxon>Spermatophyta</taxon>
        <taxon>Magnoliopsida</taxon>
        <taxon>eudicotyledons</taxon>
        <taxon>Gunneridae</taxon>
        <taxon>Pentapetalae</taxon>
        <taxon>asterids</taxon>
        <taxon>campanulids</taxon>
        <taxon>Asterales</taxon>
        <taxon>Asteraceae</taxon>
        <taxon>Asteroideae</taxon>
        <taxon>Anthemideae</taxon>
        <taxon>Anthemidinae</taxon>
        <taxon>Tanacetum</taxon>
    </lineage>
</organism>
<keyword evidence="3" id="KW-1185">Reference proteome</keyword>
<dbReference type="Proteomes" id="UP001151760">
    <property type="component" value="Unassembled WGS sequence"/>
</dbReference>
<evidence type="ECO:0000256" key="1">
    <source>
        <dbReference type="SAM" id="MobiDB-lite"/>
    </source>
</evidence>
<reference evidence="2" key="2">
    <citation type="submission" date="2022-01" db="EMBL/GenBank/DDBJ databases">
        <authorList>
            <person name="Yamashiro T."/>
            <person name="Shiraishi A."/>
            <person name="Satake H."/>
            <person name="Nakayama K."/>
        </authorList>
    </citation>
    <scope>NUCLEOTIDE SEQUENCE</scope>
</reference>
<evidence type="ECO:0000313" key="2">
    <source>
        <dbReference type="EMBL" id="GJS94221.1"/>
    </source>
</evidence>
<sequence>MNNPIDVDFHFPRSILEIGTLTFLVPGSLALLCCSRSANNLACMSPISRLMSLITQRIYTIYALLLQSYPTAVVVSDVPGSGTRVHTPAHGRSEAHNNLPDSILLNEPKPLKKHRPPPL</sequence>
<name>A0ABQ4ZY57_9ASTR</name>
<evidence type="ECO:0000313" key="3">
    <source>
        <dbReference type="Proteomes" id="UP001151760"/>
    </source>
</evidence>
<feature type="region of interest" description="Disordered" evidence="1">
    <location>
        <begin position="80"/>
        <end position="119"/>
    </location>
</feature>
<gene>
    <name evidence="2" type="ORF">Tco_0801189</name>
</gene>
<reference evidence="2" key="1">
    <citation type="journal article" date="2022" name="Int. J. Mol. Sci.">
        <title>Draft Genome of Tanacetum Coccineum: Genomic Comparison of Closely Related Tanacetum-Family Plants.</title>
        <authorList>
            <person name="Yamashiro T."/>
            <person name="Shiraishi A."/>
            <person name="Nakayama K."/>
            <person name="Satake H."/>
        </authorList>
    </citation>
    <scope>NUCLEOTIDE SEQUENCE</scope>
</reference>
<accession>A0ABQ4ZY57</accession>
<comment type="caution">
    <text evidence="2">The sequence shown here is derived from an EMBL/GenBank/DDBJ whole genome shotgun (WGS) entry which is preliminary data.</text>
</comment>
<dbReference type="EMBL" id="BQNB010011715">
    <property type="protein sequence ID" value="GJS94221.1"/>
    <property type="molecule type" value="Genomic_DNA"/>
</dbReference>
<proteinExistence type="predicted"/>
<protein>
    <submittedName>
        <fullName evidence="2">Uncharacterized protein</fullName>
    </submittedName>
</protein>